<comment type="caution">
    <text evidence="7">The sequence shown here is derived from an EMBL/GenBank/DDBJ whole genome shotgun (WGS) entry which is preliminary data.</text>
</comment>
<evidence type="ECO:0000259" key="5">
    <source>
        <dbReference type="Pfam" id="PF00501"/>
    </source>
</evidence>
<dbReference type="PANTHER" id="PTHR42921">
    <property type="entry name" value="ACETOACETYL-COA SYNTHETASE"/>
    <property type="match status" value="1"/>
</dbReference>
<evidence type="ECO:0000256" key="1">
    <source>
        <dbReference type="ARBA" id="ARBA00006432"/>
    </source>
</evidence>
<dbReference type="EMBL" id="LNQE01001835">
    <property type="protein sequence ID" value="KUG04938.1"/>
    <property type="molecule type" value="Genomic_DNA"/>
</dbReference>
<name>A0A0W8E8H5_9ZZZZ</name>
<evidence type="ECO:0000256" key="3">
    <source>
        <dbReference type="ARBA" id="ARBA00022741"/>
    </source>
</evidence>
<dbReference type="PANTHER" id="PTHR42921:SF1">
    <property type="entry name" value="ACETOACETYL-COA SYNTHETASE"/>
    <property type="match status" value="1"/>
</dbReference>
<evidence type="ECO:0000313" key="7">
    <source>
        <dbReference type="EMBL" id="KUG04938.1"/>
    </source>
</evidence>
<dbReference type="SUPFAM" id="SSF56801">
    <property type="entry name" value="Acetyl-CoA synthetase-like"/>
    <property type="match status" value="1"/>
</dbReference>
<evidence type="ECO:0000256" key="4">
    <source>
        <dbReference type="ARBA" id="ARBA00022840"/>
    </source>
</evidence>
<comment type="similarity">
    <text evidence="1">Belongs to the ATP-dependent AMP-binding enzyme family.</text>
</comment>
<dbReference type="GO" id="GO:0005524">
    <property type="term" value="F:ATP binding"/>
    <property type="evidence" value="ECO:0007669"/>
    <property type="project" value="UniProtKB-KW"/>
</dbReference>
<sequence length="652" mass="72548">MRHLLWKPSEAYIQSTKIYEFLCHVNQKYALALKDYPSLYAWSVEHISEFWDTLWNFFDIIVSKPYTTPVKDLDKLPGAVWFPGAKLNYAENMLRYSGLEGPALIFRGENETRSELSYKELYDNVVCLATAFRSDGVKPGDTIAAYMPNMPETVIGMLAAAAVGAIWCSCATDIGYAAAIDRLGQVEPKILLTTDGYYYKGKSFDALENARMVVAGIDSVEKVIVTNYAGDISKAKSIRGSVCWEDYLAAKPPADFAFEQLPSEHPLVVMFSSGTTGKPKCMVQSAGGLLINQLKELLLHTDLKTNDRMLYITTCSWMMWNWQLAAIGTGCTVVLYDGNPSWPETSSIWKLLEEEKVTIFGLSASYIHALMAEGFSPKHAAELGTLREVIQTGSALSDAGFDFVYQDIKKDLFFNSIAGGTDINGCFCIASPISQVYSGELQGAGLGMKVNCYDDKARPLRDEQGELVCEAPCPSMPIGFWNDPTGNRYLDAYFRVYPNIWHHGDYIVIHSDTGGVTYYGRSDTVLKPSGVRIGTAEIYNQVQKINSIEDSLAIGQEYHNNQRIVLFVKMKEGYDLTEDVEKAIRKILKENASPRHVPEVILAIPDIPRTMNGKKVESAISNIVNGRKVTNRDALANPEVLDYFEAILSQLQ</sequence>
<dbReference type="InterPro" id="IPR020845">
    <property type="entry name" value="AMP-binding_CS"/>
</dbReference>
<dbReference type="InterPro" id="IPR032387">
    <property type="entry name" value="ACAS_N"/>
</dbReference>
<dbReference type="Gene3D" id="3.40.50.12780">
    <property type="entry name" value="N-terminal domain of ligase-like"/>
    <property type="match status" value="1"/>
</dbReference>
<dbReference type="EC" id="6.2.1.16" evidence="7"/>
<evidence type="ECO:0000259" key="6">
    <source>
        <dbReference type="Pfam" id="PF16177"/>
    </source>
</evidence>
<protein>
    <submittedName>
        <fullName evidence="7">Acetoacetyl-coa synthetase</fullName>
        <ecNumber evidence="7">6.2.1.16</ecNumber>
    </submittedName>
</protein>
<accession>A0A0W8E8H5</accession>
<dbReference type="PROSITE" id="PS00455">
    <property type="entry name" value="AMP_BINDING"/>
    <property type="match status" value="1"/>
</dbReference>
<dbReference type="Gene3D" id="3.30.300.30">
    <property type="match status" value="1"/>
</dbReference>
<reference evidence="7" key="1">
    <citation type="journal article" date="2015" name="Proc. Natl. Acad. Sci. U.S.A.">
        <title>Networks of energetic and metabolic interactions define dynamics in microbial communities.</title>
        <authorList>
            <person name="Embree M."/>
            <person name="Liu J.K."/>
            <person name="Al-Bassam M.M."/>
            <person name="Zengler K."/>
        </authorList>
    </citation>
    <scope>NUCLEOTIDE SEQUENCE</scope>
</reference>
<gene>
    <name evidence="7" type="ORF">ASZ90_017676</name>
</gene>
<dbReference type="InterPro" id="IPR045851">
    <property type="entry name" value="AMP-bd_C_sf"/>
</dbReference>
<proteinExistence type="inferred from homology"/>
<dbReference type="InterPro" id="IPR042099">
    <property type="entry name" value="ANL_N_sf"/>
</dbReference>
<feature type="domain" description="Acetyl-coenzyme A synthetase N-terminal" evidence="6">
    <location>
        <begin position="36"/>
        <end position="92"/>
    </location>
</feature>
<keyword evidence="3" id="KW-0547">Nucleotide-binding</keyword>
<dbReference type="GO" id="GO:0030729">
    <property type="term" value="F:acetoacetate-CoA ligase activity"/>
    <property type="evidence" value="ECO:0007669"/>
    <property type="project" value="UniProtKB-EC"/>
</dbReference>
<dbReference type="NCBIfam" id="NF002937">
    <property type="entry name" value="PRK03584.1"/>
    <property type="match status" value="1"/>
</dbReference>
<dbReference type="InterPro" id="IPR005914">
    <property type="entry name" value="Acac_CoA_synth"/>
</dbReference>
<feature type="domain" description="AMP-dependent synthetase/ligase" evidence="5">
    <location>
        <begin position="102"/>
        <end position="472"/>
    </location>
</feature>
<dbReference type="Pfam" id="PF16177">
    <property type="entry name" value="ACAS_N"/>
    <property type="match status" value="1"/>
</dbReference>
<evidence type="ECO:0000256" key="2">
    <source>
        <dbReference type="ARBA" id="ARBA00022598"/>
    </source>
</evidence>
<dbReference type="GO" id="GO:0006629">
    <property type="term" value="P:lipid metabolic process"/>
    <property type="evidence" value="ECO:0007669"/>
    <property type="project" value="InterPro"/>
</dbReference>
<organism evidence="7">
    <name type="scientific">hydrocarbon metagenome</name>
    <dbReference type="NCBI Taxonomy" id="938273"/>
    <lineage>
        <taxon>unclassified sequences</taxon>
        <taxon>metagenomes</taxon>
        <taxon>ecological metagenomes</taxon>
    </lineage>
</organism>
<dbReference type="NCBIfam" id="TIGR01217">
    <property type="entry name" value="ac_ac_CoA_syn"/>
    <property type="match status" value="1"/>
</dbReference>
<dbReference type="InterPro" id="IPR000873">
    <property type="entry name" value="AMP-dep_synth/lig_dom"/>
</dbReference>
<keyword evidence="2 7" id="KW-0436">Ligase</keyword>
<dbReference type="Pfam" id="PF00501">
    <property type="entry name" value="AMP-binding"/>
    <property type="match status" value="1"/>
</dbReference>
<dbReference type="AlphaFoldDB" id="A0A0W8E8H5"/>
<keyword evidence="4" id="KW-0067">ATP-binding</keyword>